<dbReference type="FunFam" id="1.20.1310.10:FF:000010">
    <property type="entry name" value="Cullin 4B"/>
    <property type="match status" value="1"/>
</dbReference>
<dbReference type="SUPFAM" id="SSF75632">
    <property type="entry name" value="Cullin homology domain"/>
    <property type="match status" value="1"/>
</dbReference>
<dbReference type="FunFam" id="1.20.1310.10:FF:000003">
    <property type="entry name" value="Cullin 4A"/>
    <property type="match status" value="1"/>
</dbReference>
<dbReference type="Proteomes" id="UP000005207">
    <property type="component" value="Linkage group LG1"/>
</dbReference>
<dbReference type="GO" id="GO:0006511">
    <property type="term" value="P:ubiquitin-dependent protein catabolic process"/>
    <property type="evidence" value="ECO:0007669"/>
    <property type="project" value="InterPro"/>
</dbReference>
<evidence type="ECO:0000259" key="8">
    <source>
        <dbReference type="PROSITE" id="PS50069"/>
    </source>
</evidence>
<dbReference type="Pfam" id="PF26557">
    <property type="entry name" value="Cullin_AB"/>
    <property type="match status" value="1"/>
</dbReference>
<dbReference type="Ensembl" id="ENSONIT00000084223.1">
    <property type="protein sequence ID" value="ENSONIP00000067675.1"/>
    <property type="gene ID" value="ENSONIG00000003207.2"/>
</dbReference>
<dbReference type="FunFam" id="1.20.1310.10:FF:000004">
    <property type="entry name" value="Cullin 4B"/>
    <property type="match status" value="1"/>
</dbReference>
<dbReference type="InterPro" id="IPR059120">
    <property type="entry name" value="Cullin-like_AB"/>
</dbReference>
<dbReference type="InterPro" id="IPR045093">
    <property type="entry name" value="Cullin"/>
</dbReference>
<dbReference type="GeneTree" id="ENSGT00940000156905"/>
<comment type="similarity">
    <text evidence="2 6 7">Belongs to the cullin family.</text>
</comment>
<keyword evidence="5" id="KW-0832">Ubl conjugation</keyword>
<dbReference type="FunFam" id="1.20.1310.10:FF:000008">
    <property type="entry name" value="Cullin 4B"/>
    <property type="match status" value="1"/>
</dbReference>
<dbReference type="Gene3D" id="3.30.230.130">
    <property type="entry name" value="Cullin, Chain C, Domain 2"/>
    <property type="match status" value="1"/>
</dbReference>
<dbReference type="InterPro" id="IPR001373">
    <property type="entry name" value="Cullin_N"/>
</dbReference>
<dbReference type="AlphaFoldDB" id="A0A669E3Q6"/>
<evidence type="ECO:0000256" key="4">
    <source>
        <dbReference type="ARBA" id="ARBA00022786"/>
    </source>
</evidence>
<sequence length="700" mass="81074">MAEDTRQDKRASFSITEHSANGMARTSAVASGKTGTSKKLVIKNFKDRPKLAENYTEDTWLKLRDAVGAIQNSTSIKYNLEELYQAVENLCSYKVSPTLYKQLRQVCEDHVQAQIHQFREYPFLCSLDNLSFLKRMNRCWQDHCRQTIMIRSIFLFLDRTYVLQNSLLPSIWDTGLELFRTHIVSDSAVQKRTVEGILEQIELERNGETVDRSLLRSLLGMLSDLQVYKDSFEERFLTETNRLYAAEGQRLMQERDYLHHVARRLEEENDRIVSYLDQSTQKPLISCVEKQLLGEHMTAILQKGLSTLLDENRVTELTLLYQLFSKVKGGLPTLLQFWRDYIKSFGGEIVCTPEKDKDMVQDLLDFKDKMDNVAQSCFARNESFINAMKEAFETFINKRPNKPAELIAKYVDSKLRAGNKEATEEELERILDKIMIIFRFIHGKDVFEAFYKKDLAKRLLVGKSASVDAEKSMLSKLKHECGAAFTSKLEGMFKDMELSKDIMIQFKQYIQNQSEPSNIELTVNILTMGYWPSYTPMEVHLPTEMVKLQEVFKLFYLGKHSGRKLQWQPTLGHAVLKAEFKEGKKELQVSLFQTLVLLMFNEGEEFSMEEIRAATGIEEGELKRTLQSLACGKARVLNKNPRGKDVEDGDRFNFNNDFKHKLFRIKINQIQMKETVNITHPTLLWCPSFPPSTLLDTRSR</sequence>
<evidence type="ECO:0000256" key="3">
    <source>
        <dbReference type="ARBA" id="ARBA00022499"/>
    </source>
</evidence>
<dbReference type="InterPro" id="IPR036317">
    <property type="entry name" value="Cullin_homology_sf"/>
</dbReference>
<evidence type="ECO:0000256" key="6">
    <source>
        <dbReference type="PROSITE-ProRule" id="PRU00330"/>
    </source>
</evidence>
<dbReference type="GO" id="GO:0031625">
    <property type="term" value="F:ubiquitin protein ligase binding"/>
    <property type="evidence" value="ECO:0007669"/>
    <property type="project" value="InterPro"/>
</dbReference>
<evidence type="ECO:0000313" key="10">
    <source>
        <dbReference type="Proteomes" id="UP000005207"/>
    </source>
</evidence>
<evidence type="ECO:0000256" key="2">
    <source>
        <dbReference type="ARBA" id="ARBA00006019"/>
    </source>
</evidence>
<gene>
    <name evidence="9" type="primary">CUL4A</name>
    <name evidence="9" type="synonym">cul4a</name>
</gene>
<evidence type="ECO:0000256" key="1">
    <source>
        <dbReference type="ARBA" id="ARBA00004906"/>
    </source>
</evidence>
<dbReference type="InterPro" id="IPR016158">
    <property type="entry name" value="Cullin_homology"/>
</dbReference>
<evidence type="ECO:0000256" key="7">
    <source>
        <dbReference type="RuleBase" id="RU003829"/>
    </source>
</evidence>
<dbReference type="InterPro" id="IPR016159">
    <property type="entry name" value="Cullin_repeat-like_dom_sf"/>
</dbReference>
<dbReference type="SMART" id="SM00182">
    <property type="entry name" value="CULLIN"/>
    <property type="match status" value="1"/>
</dbReference>
<feature type="domain" description="Cullin family profile" evidence="8">
    <location>
        <begin position="402"/>
        <end position="630"/>
    </location>
</feature>
<organism evidence="9 10">
    <name type="scientific">Oreochromis niloticus</name>
    <name type="common">Nile tilapia</name>
    <name type="synonym">Tilapia nilotica</name>
    <dbReference type="NCBI Taxonomy" id="8128"/>
    <lineage>
        <taxon>Eukaryota</taxon>
        <taxon>Metazoa</taxon>
        <taxon>Chordata</taxon>
        <taxon>Craniata</taxon>
        <taxon>Vertebrata</taxon>
        <taxon>Euteleostomi</taxon>
        <taxon>Actinopterygii</taxon>
        <taxon>Neopterygii</taxon>
        <taxon>Teleostei</taxon>
        <taxon>Neoteleostei</taxon>
        <taxon>Acanthomorphata</taxon>
        <taxon>Ovalentaria</taxon>
        <taxon>Cichlomorphae</taxon>
        <taxon>Cichliformes</taxon>
        <taxon>Cichlidae</taxon>
        <taxon>African cichlids</taxon>
        <taxon>Pseudocrenilabrinae</taxon>
        <taxon>Oreochromini</taxon>
        <taxon>Oreochromis</taxon>
    </lineage>
</organism>
<comment type="pathway">
    <text evidence="1">Protein modification; protein ubiquitination.</text>
</comment>
<keyword evidence="4" id="KW-0833">Ubl conjugation pathway</keyword>
<evidence type="ECO:0000313" key="9">
    <source>
        <dbReference type="Ensembl" id="ENSONIP00000067675.1"/>
    </source>
</evidence>
<evidence type="ECO:0000256" key="5">
    <source>
        <dbReference type="ARBA" id="ARBA00022843"/>
    </source>
</evidence>
<reference evidence="10" key="1">
    <citation type="submission" date="2012-01" db="EMBL/GenBank/DDBJ databases">
        <title>The Genome Sequence of Oreochromis niloticus (Nile Tilapia).</title>
        <authorList>
            <consortium name="Broad Institute Genome Assembly Team"/>
            <consortium name="Broad Institute Sequencing Platform"/>
            <person name="Di Palma F."/>
            <person name="Johnson J."/>
            <person name="Lander E.S."/>
            <person name="Lindblad-Toh K."/>
        </authorList>
    </citation>
    <scope>NUCLEOTIDE SEQUENCE [LARGE SCALE GENOMIC DNA]</scope>
</reference>
<keyword evidence="10" id="KW-1185">Reference proteome</keyword>
<keyword evidence="3" id="KW-1017">Isopeptide bond</keyword>
<dbReference type="Pfam" id="PF00888">
    <property type="entry name" value="Cullin"/>
    <property type="match status" value="1"/>
</dbReference>
<dbReference type="FunFam" id="3.30.230.130:FF:000001">
    <property type="entry name" value="Cullin 4A"/>
    <property type="match status" value="1"/>
</dbReference>
<dbReference type="PANTHER" id="PTHR11932">
    <property type="entry name" value="CULLIN"/>
    <property type="match status" value="1"/>
</dbReference>
<reference evidence="9" key="2">
    <citation type="submission" date="2025-08" db="UniProtKB">
        <authorList>
            <consortium name="Ensembl"/>
        </authorList>
    </citation>
    <scope>IDENTIFICATION</scope>
</reference>
<protein>
    <submittedName>
        <fullName evidence="9">Cullin 4A</fullName>
    </submittedName>
</protein>
<name>A0A669E3Q6_ORENI</name>
<dbReference type="PROSITE" id="PS50069">
    <property type="entry name" value="CULLIN_2"/>
    <property type="match status" value="1"/>
</dbReference>
<accession>A0A669E3Q6</accession>
<dbReference type="SUPFAM" id="SSF74788">
    <property type="entry name" value="Cullin repeat-like"/>
    <property type="match status" value="1"/>
</dbReference>
<dbReference type="Gene3D" id="1.20.1310.10">
    <property type="entry name" value="Cullin Repeats"/>
    <property type="match status" value="4"/>
</dbReference>
<reference evidence="9" key="3">
    <citation type="submission" date="2025-09" db="UniProtKB">
        <authorList>
            <consortium name="Ensembl"/>
        </authorList>
    </citation>
    <scope>IDENTIFICATION</scope>
</reference>
<proteinExistence type="inferred from homology"/>